<name>A0ABN4QFX5_9HYPH</name>
<dbReference type="Gene3D" id="1.10.150.240">
    <property type="entry name" value="Putative phosphatase, domain 2"/>
    <property type="match status" value="1"/>
</dbReference>
<dbReference type="SFLD" id="SFLDG01129">
    <property type="entry name" value="C1.5:_HAD__Beta-PGM__Phosphata"/>
    <property type="match status" value="1"/>
</dbReference>
<dbReference type="InterPro" id="IPR051806">
    <property type="entry name" value="HAD-like_SPP"/>
</dbReference>
<proteinExistence type="predicted"/>
<dbReference type="Gene3D" id="3.40.50.1000">
    <property type="entry name" value="HAD superfamily/HAD-like"/>
    <property type="match status" value="1"/>
</dbReference>
<dbReference type="EMBL" id="CP013568">
    <property type="protein sequence ID" value="ANL84593.1"/>
    <property type="molecule type" value="Genomic_DNA"/>
</dbReference>
<dbReference type="GO" id="GO:0016787">
    <property type="term" value="F:hydrolase activity"/>
    <property type="evidence" value="ECO:0007669"/>
    <property type="project" value="UniProtKB-KW"/>
</dbReference>
<evidence type="ECO:0000313" key="2">
    <source>
        <dbReference type="Proteomes" id="UP000078551"/>
    </source>
</evidence>
<reference evidence="1 2" key="1">
    <citation type="submission" date="2015-11" db="EMBL/GenBank/DDBJ databases">
        <title>The limits of bacterial species coexistence and the symbiotic plasmid transference in sympatric Rhizobium populations.</title>
        <authorList>
            <person name="Perez-Carrascal O.M."/>
            <person name="VanInsberghe D."/>
            <person name="Juarez S."/>
            <person name="Polz M.F."/>
            <person name="Vinuesa P."/>
            <person name="Gonzalez V."/>
        </authorList>
    </citation>
    <scope>NUCLEOTIDE SEQUENCE [LARGE SCALE GENOMIC DNA]</scope>
    <source>
        <strain evidence="1 2">N771</strain>
    </source>
</reference>
<dbReference type="InterPro" id="IPR023214">
    <property type="entry name" value="HAD_sf"/>
</dbReference>
<accession>A0ABN4QFX5</accession>
<keyword evidence="1" id="KW-0378">Hydrolase</keyword>
<dbReference type="InterPro" id="IPR006439">
    <property type="entry name" value="HAD-SF_hydro_IA"/>
</dbReference>
<dbReference type="Proteomes" id="UP000078551">
    <property type="component" value="Chromosome"/>
</dbReference>
<dbReference type="PANTHER" id="PTHR43481">
    <property type="entry name" value="FRUCTOSE-1-PHOSPHATE PHOSPHATASE"/>
    <property type="match status" value="1"/>
</dbReference>
<dbReference type="Pfam" id="PF00702">
    <property type="entry name" value="Hydrolase"/>
    <property type="match status" value="1"/>
</dbReference>
<sequence>MLSQKDPPLSLPMPRGFEKPYAAFLFDMDSTILNSIHAAERAWSEWARRHGLDVEEFLPKMHGSRGIDTITRLNLPGIDPEYEAKLVTEAEIADVSDVVPIPGAAAFLSSLPPDRWAIVTSSPLRLAHRRLEAAGLPRPRFMVTAEDVTVGKPNPQCYILGAERLGVSSEDCLVFEDVAAGIAAGEAAGADVMVVTATHHHKMETRHPTLPSYDQISVRISDDHKMLVVSNAAL</sequence>
<dbReference type="SUPFAM" id="SSF56784">
    <property type="entry name" value="HAD-like"/>
    <property type="match status" value="1"/>
</dbReference>
<keyword evidence="2" id="KW-1185">Reference proteome</keyword>
<organism evidence="1 2">
    <name type="scientific">Rhizobium phaseoli</name>
    <dbReference type="NCBI Taxonomy" id="396"/>
    <lineage>
        <taxon>Bacteria</taxon>
        <taxon>Pseudomonadati</taxon>
        <taxon>Pseudomonadota</taxon>
        <taxon>Alphaproteobacteria</taxon>
        <taxon>Hyphomicrobiales</taxon>
        <taxon>Rhizobiaceae</taxon>
        <taxon>Rhizobium/Agrobacterium group</taxon>
        <taxon>Rhizobium</taxon>
    </lineage>
</organism>
<dbReference type="PANTHER" id="PTHR43481:SF4">
    <property type="entry name" value="GLYCEROL-1-PHOSPHATE PHOSPHOHYDROLASE 1-RELATED"/>
    <property type="match status" value="1"/>
</dbReference>
<dbReference type="InterPro" id="IPR036412">
    <property type="entry name" value="HAD-like_sf"/>
</dbReference>
<dbReference type="NCBIfam" id="TIGR01509">
    <property type="entry name" value="HAD-SF-IA-v3"/>
    <property type="match status" value="1"/>
</dbReference>
<gene>
    <name evidence="1" type="ORF">AMC81_CH01810</name>
</gene>
<evidence type="ECO:0000313" key="1">
    <source>
        <dbReference type="EMBL" id="ANL84593.1"/>
    </source>
</evidence>
<dbReference type="InterPro" id="IPR023198">
    <property type="entry name" value="PGP-like_dom2"/>
</dbReference>
<protein>
    <submittedName>
        <fullName evidence="1">HAD superfamily hydrolase protein</fullName>
    </submittedName>
</protein>
<dbReference type="SFLD" id="SFLDS00003">
    <property type="entry name" value="Haloacid_Dehalogenase"/>
    <property type="match status" value="1"/>
</dbReference>